<name>A0A316DXZ5_9FLAO</name>
<dbReference type="EMBL" id="QGGQ01000008">
    <property type="protein sequence ID" value="PWK22308.1"/>
    <property type="molecule type" value="Genomic_DNA"/>
</dbReference>
<proteinExistence type="predicted"/>
<comment type="caution">
    <text evidence="1">The sequence shown here is derived from an EMBL/GenBank/DDBJ whole genome shotgun (WGS) entry which is preliminary data.</text>
</comment>
<gene>
    <name evidence="1" type="ORF">LX92_03229</name>
</gene>
<dbReference type="AlphaFoldDB" id="A0A316DXZ5"/>
<protein>
    <submittedName>
        <fullName evidence="1">Uncharacterized protein</fullName>
    </submittedName>
</protein>
<accession>A0A316DXZ5</accession>
<dbReference type="Proteomes" id="UP000245667">
    <property type="component" value="Unassembled WGS sequence"/>
</dbReference>
<reference evidence="1 2" key="1">
    <citation type="submission" date="2018-05" db="EMBL/GenBank/DDBJ databases">
        <title>Genomic Encyclopedia of Archaeal and Bacterial Type Strains, Phase II (KMG-II): from individual species to whole genera.</title>
        <authorList>
            <person name="Goeker M."/>
        </authorList>
    </citation>
    <scope>NUCLEOTIDE SEQUENCE [LARGE SCALE GENOMIC DNA]</scope>
    <source>
        <strain evidence="1 2">DSM 23514</strain>
    </source>
</reference>
<dbReference type="RefSeq" id="WP_262509853.1">
    <property type="nucleotide sequence ID" value="NZ_JACWLN010000007.1"/>
</dbReference>
<evidence type="ECO:0000313" key="2">
    <source>
        <dbReference type="Proteomes" id="UP000245667"/>
    </source>
</evidence>
<evidence type="ECO:0000313" key="1">
    <source>
        <dbReference type="EMBL" id="PWK22308.1"/>
    </source>
</evidence>
<organism evidence="1 2">
    <name type="scientific">Maribacter polysiphoniae</name>
    <dbReference type="NCBI Taxonomy" id="429344"/>
    <lineage>
        <taxon>Bacteria</taxon>
        <taxon>Pseudomonadati</taxon>
        <taxon>Bacteroidota</taxon>
        <taxon>Flavobacteriia</taxon>
        <taxon>Flavobacteriales</taxon>
        <taxon>Flavobacteriaceae</taxon>
        <taxon>Maribacter</taxon>
    </lineage>
</organism>
<sequence>MVTNELSSVNARNSMALVFLYWEAMLDATTFTPYTYRNFLD</sequence>